<dbReference type="InterPro" id="IPR050363">
    <property type="entry name" value="MIP/Aquaporin"/>
</dbReference>
<evidence type="ECO:0000256" key="5">
    <source>
        <dbReference type="ARBA" id="ARBA00022989"/>
    </source>
</evidence>
<dbReference type="Gene3D" id="1.20.1080.10">
    <property type="entry name" value="Glycerol uptake facilitator protein"/>
    <property type="match status" value="1"/>
</dbReference>
<dbReference type="InterPro" id="IPR023271">
    <property type="entry name" value="Aquaporin-like"/>
</dbReference>
<dbReference type="InterPro" id="IPR054631">
    <property type="entry name" value="Gla"/>
</dbReference>
<dbReference type="PANTHER" id="PTHR43829:SF9">
    <property type="entry name" value="AQUAPORIN-9"/>
    <property type="match status" value="1"/>
</dbReference>
<protein>
    <submittedName>
        <fullName evidence="9">Aquaporin family protein</fullName>
    </submittedName>
</protein>
<keyword evidence="4 7" id="KW-0812">Transmembrane</keyword>
<keyword evidence="6 8" id="KW-0472">Membrane</keyword>
<dbReference type="InterPro" id="IPR000425">
    <property type="entry name" value="MIP"/>
</dbReference>
<dbReference type="SUPFAM" id="SSF81338">
    <property type="entry name" value="Aquaporin-like"/>
    <property type="match status" value="1"/>
</dbReference>
<evidence type="ECO:0000256" key="3">
    <source>
        <dbReference type="ARBA" id="ARBA00022448"/>
    </source>
</evidence>
<dbReference type="EMBL" id="RCVM01000025">
    <property type="protein sequence ID" value="RLY01594.1"/>
    <property type="molecule type" value="Genomic_DNA"/>
</dbReference>
<comment type="caution">
    <text evidence="9">The sequence shown here is derived from an EMBL/GenBank/DDBJ whole genome shotgun (WGS) entry which is preliminary data.</text>
</comment>
<comment type="similarity">
    <text evidence="2 7">Belongs to the MIP/aquaporin (TC 1.A.8) family.</text>
</comment>
<dbReference type="InterPro" id="IPR022357">
    <property type="entry name" value="MIP_CS"/>
</dbReference>
<keyword evidence="3 7" id="KW-0813">Transport</keyword>
<gene>
    <name evidence="9" type="ORF">EAF07_09275</name>
</gene>
<feature type="transmembrane region" description="Helical" evidence="8">
    <location>
        <begin position="215"/>
        <end position="234"/>
    </location>
</feature>
<dbReference type="Proteomes" id="UP000279194">
    <property type="component" value="Unassembled WGS sequence"/>
</dbReference>
<dbReference type="RefSeq" id="WP_121836278.1">
    <property type="nucleotide sequence ID" value="NZ_RCVM01000025.1"/>
</dbReference>
<dbReference type="GO" id="GO:0005886">
    <property type="term" value="C:plasma membrane"/>
    <property type="evidence" value="ECO:0007669"/>
    <property type="project" value="TreeGrafter"/>
</dbReference>
<dbReference type="PROSITE" id="PS00221">
    <property type="entry name" value="MIP"/>
    <property type="match status" value="1"/>
</dbReference>
<comment type="subcellular location">
    <subcellularLocation>
        <location evidence="1">Membrane</location>
        <topology evidence="1">Multi-pass membrane protein</topology>
    </subcellularLocation>
</comment>
<feature type="transmembrane region" description="Helical" evidence="8">
    <location>
        <begin position="87"/>
        <end position="106"/>
    </location>
</feature>
<dbReference type="OrthoDB" id="9807293at2"/>
<evidence type="ECO:0000313" key="10">
    <source>
        <dbReference type="Proteomes" id="UP000279194"/>
    </source>
</evidence>
<evidence type="ECO:0000313" key="9">
    <source>
        <dbReference type="EMBL" id="RLY01594.1"/>
    </source>
</evidence>
<dbReference type="AlphaFoldDB" id="A0A3L9DLG5"/>
<feature type="transmembrane region" description="Helical" evidence="8">
    <location>
        <begin position="42"/>
        <end position="60"/>
    </location>
</feature>
<dbReference type="PANTHER" id="PTHR43829">
    <property type="entry name" value="AQUAPORIN OR AQUAGLYCEROPORIN RELATED"/>
    <property type="match status" value="1"/>
</dbReference>
<evidence type="ECO:0000256" key="2">
    <source>
        <dbReference type="ARBA" id="ARBA00006175"/>
    </source>
</evidence>
<feature type="transmembrane region" description="Helical" evidence="8">
    <location>
        <begin position="13"/>
        <end position="30"/>
    </location>
</feature>
<feature type="transmembrane region" description="Helical" evidence="8">
    <location>
        <begin position="270"/>
        <end position="294"/>
    </location>
</feature>
<accession>A0A3L9DLG5</accession>
<evidence type="ECO:0000256" key="6">
    <source>
        <dbReference type="ARBA" id="ARBA00023136"/>
    </source>
</evidence>
<keyword evidence="5 8" id="KW-1133">Transmembrane helix</keyword>
<name>A0A3L9DLG5_9STRE</name>
<dbReference type="NCBIfam" id="NF045553">
    <property type="entry name" value="AquGlycerPorinGla"/>
    <property type="match status" value="1"/>
</dbReference>
<evidence type="ECO:0000256" key="8">
    <source>
        <dbReference type="SAM" id="Phobius"/>
    </source>
</evidence>
<reference evidence="9 10" key="1">
    <citation type="submission" date="2018-10" db="EMBL/GenBank/DDBJ databases">
        <title>Streptococcus hillyeri sp. nov., isolated from equine tracheal sample.</title>
        <authorList>
            <person name="Macfadyen A.C."/>
            <person name="Waller A."/>
            <person name="Paterson G.K."/>
        </authorList>
    </citation>
    <scope>NUCLEOTIDE SEQUENCE [LARGE SCALE GENOMIC DNA]</scope>
    <source>
        <strain evidence="9 10">28462</strain>
    </source>
</reference>
<evidence type="ECO:0000256" key="1">
    <source>
        <dbReference type="ARBA" id="ARBA00004141"/>
    </source>
</evidence>
<sequence length="295" mass="31399">MDVTWTVKYITEFLATALLIIIGNGTVANVDLKGTKGNNSGWILIAIGYGLAVMMPALMFGNVSGNHINPAFTLGLAVSGLFPWKHVPVYIIAQLLGAMFGQLMIVMDYRPYFLKTENPNHILGSFSTINALDNGTKESRKAATINGFLNEFLGSFVLFFGALGLTKNFFGAELGSLIKETLTSQAAAYGQKLSESDIADAAKAQLAQMTNGSQAVAHIALGFLVMALVAAVGGPTGPGLNPARDLGPRILHALLPKSILGENKADSKWWYAWVGVCAPILASIAAVALFKYLYL</sequence>
<evidence type="ECO:0000256" key="4">
    <source>
        <dbReference type="ARBA" id="ARBA00022692"/>
    </source>
</evidence>
<dbReference type="GO" id="GO:0015254">
    <property type="term" value="F:glycerol channel activity"/>
    <property type="evidence" value="ECO:0007669"/>
    <property type="project" value="TreeGrafter"/>
</dbReference>
<dbReference type="CDD" id="cd00333">
    <property type="entry name" value="MIP"/>
    <property type="match status" value="1"/>
</dbReference>
<dbReference type="Pfam" id="PF00230">
    <property type="entry name" value="MIP"/>
    <property type="match status" value="2"/>
</dbReference>
<proteinExistence type="inferred from homology"/>
<evidence type="ECO:0000256" key="7">
    <source>
        <dbReference type="RuleBase" id="RU000477"/>
    </source>
</evidence>
<dbReference type="PRINTS" id="PR00783">
    <property type="entry name" value="MINTRINSICP"/>
</dbReference>
<keyword evidence="10" id="KW-1185">Reference proteome</keyword>
<organism evidence="9 10">
    <name type="scientific">Streptococcus hillyeri</name>
    <dbReference type="NCBI Taxonomy" id="2282420"/>
    <lineage>
        <taxon>Bacteria</taxon>
        <taxon>Bacillati</taxon>
        <taxon>Bacillota</taxon>
        <taxon>Bacilli</taxon>
        <taxon>Lactobacillales</taxon>
        <taxon>Streptococcaceae</taxon>
        <taxon>Streptococcus</taxon>
    </lineage>
</organism>